<name>A0ABW2Q1V2_9BACL</name>
<protein>
    <submittedName>
        <fullName evidence="3">SDR family NAD(P)-dependent oxidoreductase</fullName>
        <ecNumber evidence="3">1.1.1.-</ecNumber>
    </submittedName>
</protein>
<dbReference type="GO" id="GO:0016491">
    <property type="term" value="F:oxidoreductase activity"/>
    <property type="evidence" value="ECO:0007669"/>
    <property type="project" value="UniProtKB-KW"/>
</dbReference>
<reference evidence="4" key="1">
    <citation type="journal article" date="2019" name="Int. J. Syst. Evol. Microbiol.">
        <title>The Global Catalogue of Microorganisms (GCM) 10K type strain sequencing project: providing services to taxonomists for standard genome sequencing and annotation.</title>
        <authorList>
            <consortium name="The Broad Institute Genomics Platform"/>
            <consortium name="The Broad Institute Genome Sequencing Center for Infectious Disease"/>
            <person name="Wu L."/>
            <person name="Ma J."/>
        </authorList>
    </citation>
    <scope>NUCLEOTIDE SEQUENCE [LARGE SCALE GENOMIC DNA]</scope>
    <source>
        <strain evidence="4">CGMCC 1.16305</strain>
    </source>
</reference>
<dbReference type="EC" id="1.1.1.-" evidence="3"/>
<dbReference type="Gene3D" id="3.40.50.720">
    <property type="entry name" value="NAD(P)-binding Rossmann-like Domain"/>
    <property type="match status" value="1"/>
</dbReference>
<dbReference type="PROSITE" id="PS00061">
    <property type="entry name" value="ADH_SHORT"/>
    <property type="match status" value="1"/>
</dbReference>
<proteinExistence type="inferred from homology"/>
<evidence type="ECO:0000256" key="2">
    <source>
        <dbReference type="ARBA" id="ARBA00023002"/>
    </source>
</evidence>
<dbReference type="InterPro" id="IPR036291">
    <property type="entry name" value="NAD(P)-bd_dom_sf"/>
</dbReference>
<gene>
    <name evidence="3" type="ORF">ACFQRG_20580</name>
</gene>
<dbReference type="CDD" id="cd05233">
    <property type="entry name" value="SDR_c"/>
    <property type="match status" value="1"/>
</dbReference>
<keyword evidence="4" id="KW-1185">Reference proteome</keyword>
<dbReference type="PANTHER" id="PTHR24321">
    <property type="entry name" value="DEHYDROGENASES, SHORT CHAIN"/>
    <property type="match status" value="1"/>
</dbReference>
<dbReference type="PRINTS" id="PR00081">
    <property type="entry name" value="GDHRDH"/>
</dbReference>
<dbReference type="InterPro" id="IPR020904">
    <property type="entry name" value="Sc_DH/Rdtase_CS"/>
</dbReference>
<evidence type="ECO:0000313" key="4">
    <source>
        <dbReference type="Proteomes" id="UP001596505"/>
    </source>
</evidence>
<dbReference type="NCBIfam" id="NF005559">
    <property type="entry name" value="PRK07231.1"/>
    <property type="match status" value="1"/>
</dbReference>
<evidence type="ECO:0000256" key="1">
    <source>
        <dbReference type="ARBA" id="ARBA00006484"/>
    </source>
</evidence>
<dbReference type="SUPFAM" id="SSF51735">
    <property type="entry name" value="NAD(P)-binding Rossmann-fold domains"/>
    <property type="match status" value="1"/>
</dbReference>
<comment type="similarity">
    <text evidence="1">Belongs to the short-chain dehydrogenases/reductases (SDR) family.</text>
</comment>
<keyword evidence="2 3" id="KW-0560">Oxidoreductase</keyword>
<dbReference type="PRINTS" id="PR00080">
    <property type="entry name" value="SDRFAMILY"/>
</dbReference>
<accession>A0ABW2Q1V2</accession>
<evidence type="ECO:0000313" key="3">
    <source>
        <dbReference type="EMBL" id="MFC7395309.1"/>
    </source>
</evidence>
<comment type="caution">
    <text evidence="3">The sequence shown here is derived from an EMBL/GenBank/DDBJ whole genome shotgun (WGS) entry which is preliminary data.</text>
</comment>
<organism evidence="3 4">
    <name type="scientific">Scopulibacillus cellulosilyticus</name>
    <dbReference type="NCBI Taxonomy" id="2665665"/>
    <lineage>
        <taxon>Bacteria</taxon>
        <taxon>Bacillati</taxon>
        <taxon>Bacillota</taxon>
        <taxon>Bacilli</taxon>
        <taxon>Bacillales</taxon>
        <taxon>Sporolactobacillaceae</taxon>
        <taxon>Scopulibacillus</taxon>
    </lineage>
</organism>
<dbReference type="PANTHER" id="PTHR24321:SF8">
    <property type="entry name" value="ESTRADIOL 17-BETA-DEHYDROGENASE 8-RELATED"/>
    <property type="match status" value="1"/>
</dbReference>
<dbReference type="RefSeq" id="WP_380969726.1">
    <property type="nucleotide sequence ID" value="NZ_JBHTCO010000044.1"/>
</dbReference>
<dbReference type="InterPro" id="IPR002347">
    <property type="entry name" value="SDR_fam"/>
</dbReference>
<dbReference type="EMBL" id="JBHTCO010000044">
    <property type="protein sequence ID" value="MFC7395309.1"/>
    <property type="molecule type" value="Genomic_DNA"/>
</dbReference>
<dbReference type="Pfam" id="PF13561">
    <property type="entry name" value="adh_short_C2"/>
    <property type="match status" value="1"/>
</dbReference>
<sequence length="251" mass="26603">MSQTEQVAVITGAGSGMGRASSLKLAEAGMKLVLVDFNQQTGEETLSLVKEKGGEGIFVKADVSKSEDVQNYVNKAVDTYGRIDVFFNNAGVIQKPYLLADIPDDEFDRIVSVNFKGVFFGMKYVIKVMEKQGSGVIINTSSSSGIRVEHSLAVYSASKHAVVGITKAAAKEYADKGIRVNAICPGGVETSLVAGFQKTWEETGNTPKIDFPIIGRMADSDEIAEVVAFLASPGASYMTGSIIAVDGGLTL</sequence>
<dbReference type="Proteomes" id="UP001596505">
    <property type="component" value="Unassembled WGS sequence"/>
</dbReference>